<keyword evidence="2 5" id="KW-0812">Transmembrane</keyword>
<evidence type="ECO:0000313" key="9">
    <source>
        <dbReference type="Proteomes" id="UP000694580"/>
    </source>
</evidence>
<dbReference type="InterPro" id="IPR017983">
    <property type="entry name" value="GPCR_2_secretin-like_CS"/>
</dbReference>
<proteinExistence type="predicted"/>
<dbReference type="PANTHER" id="PTHR12011:SF277">
    <property type="entry name" value="ADHESION G-PROTEIN COUPLED RECEPTOR G4"/>
    <property type="match status" value="1"/>
</dbReference>
<comment type="subcellular location">
    <subcellularLocation>
        <location evidence="1">Membrane</location>
        <topology evidence="1">Multi-pass membrane protein</topology>
    </subcellularLocation>
</comment>
<keyword evidence="9" id="KW-1185">Reference proteome</keyword>
<dbReference type="Ensembl" id="ENSDCDT00010015164.1">
    <property type="protein sequence ID" value="ENSDCDP00010014387.1"/>
    <property type="gene ID" value="ENSDCDG00010006593.1"/>
</dbReference>
<dbReference type="GO" id="GO:0004930">
    <property type="term" value="F:G protein-coupled receptor activity"/>
    <property type="evidence" value="ECO:0007669"/>
    <property type="project" value="InterPro"/>
</dbReference>
<dbReference type="Gene3D" id="1.20.1070.10">
    <property type="entry name" value="Rhodopsin 7-helix transmembrane proteins"/>
    <property type="match status" value="1"/>
</dbReference>
<keyword evidence="6" id="KW-0732">Signal</keyword>
<evidence type="ECO:0000259" key="7">
    <source>
        <dbReference type="PROSITE" id="PS50261"/>
    </source>
</evidence>
<gene>
    <name evidence="8" type="primary">TMEM138</name>
</gene>
<feature type="signal peptide" evidence="6">
    <location>
        <begin position="1"/>
        <end position="22"/>
    </location>
</feature>
<evidence type="ECO:0000256" key="3">
    <source>
        <dbReference type="ARBA" id="ARBA00022989"/>
    </source>
</evidence>
<reference evidence="8 9" key="1">
    <citation type="submission" date="2020-06" db="EMBL/GenBank/DDBJ databases">
        <authorList>
            <consortium name="Wellcome Sanger Institute Data Sharing"/>
        </authorList>
    </citation>
    <scope>NUCLEOTIDE SEQUENCE [LARGE SCALE GENOMIC DNA]</scope>
</reference>
<dbReference type="GO" id="GO:0007166">
    <property type="term" value="P:cell surface receptor signaling pathway"/>
    <property type="evidence" value="ECO:0007669"/>
    <property type="project" value="InterPro"/>
</dbReference>
<protein>
    <recommendedName>
        <fullName evidence="7">G-protein coupled receptors family 2 profile 2 domain-containing protein</fullName>
    </recommendedName>
</protein>
<evidence type="ECO:0000256" key="4">
    <source>
        <dbReference type="ARBA" id="ARBA00023136"/>
    </source>
</evidence>
<dbReference type="PANTHER" id="PTHR12011">
    <property type="entry name" value="ADHESION G-PROTEIN COUPLED RECEPTOR"/>
    <property type="match status" value="1"/>
</dbReference>
<name>A0AAY4B070_9TELE</name>
<keyword evidence="4 5" id="KW-0472">Membrane</keyword>
<dbReference type="Proteomes" id="UP000694580">
    <property type="component" value="Chromosome 6"/>
</dbReference>
<organism evidence="8 9">
    <name type="scientific">Denticeps clupeoides</name>
    <name type="common">denticle herring</name>
    <dbReference type="NCBI Taxonomy" id="299321"/>
    <lineage>
        <taxon>Eukaryota</taxon>
        <taxon>Metazoa</taxon>
        <taxon>Chordata</taxon>
        <taxon>Craniata</taxon>
        <taxon>Vertebrata</taxon>
        <taxon>Euteleostomi</taxon>
        <taxon>Actinopterygii</taxon>
        <taxon>Neopterygii</taxon>
        <taxon>Teleostei</taxon>
        <taxon>Clupei</taxon>
        <taxon>Clupeiformes</taxon>
        <taxon>Denticipitoidei</taxon>
        <taxon>Denticipitidae</taxon>
        <taxon>Denticeps</taxon>
    </lineage>
</organism>
<dbReference type="InterPro" id="IPR017981">
    <property type="entry name" value="GPCR_2-like_7TM"/>
</dbReference>
<dbReference type="GeneTree" id="ENSGT00940000156341"/>
<feature type="chain" id="PRO_5044188592" description="G-protein coupled receptors family 2 profile 2 domain-containing protein" evidence="6">
    <location>
        <begin position="23"/>
        <end position="164"/>
    </location>
</feature>
<evidence type="ECO:0000313" key="8">
    <source>
        <dbReference type="Ensembl" id="ENSDCDP00010014387.1"/>
    </source>
</evidence>
<evidence type="ECO:0000256" key="2">
    <source>
        <dbReference type="ARBA" id="ARBA00022692"/>
    </source>
</evidence>
<dbReference type="AlphaFoldDB" id="A0AAY4B070"/>
<dbReference type="GO" id="GO:0005886">
    <property type="term" value="C:plasma membrane"/>
    <property type="evidence" value="ECO:0007669"/>
    <property type="project" value="TreeGrafter"/>
</dbReference>
<accession>A0AAY4B070</accession>
<evidence type="ECO:0000256" key="1">
    <source>
        <dbReference type="ARBA" id="ARBA00004141"/>
    </source>
</evidence>
<evidence type="ECO:0000256" key="5">
    <source>
        <dbReference type="SAM" id="Phobius"/>
    </source>
</evidence>
<feature type="transmembrane region" description="Helical" evidence="5">
    <location>
        <begin position="63"/>
        <end position="85"/>
    </location>
</feature>
<feature type="transmembrane region" description="Helical" evidence="5">
    <location>
        <begin position="38"/>
        <end position="57"/>
    </location>
</feature>
<feature type="domain" description="G-protein coupled receptors family 2 profile 2" evidence="7">
    <location>
        <begin position="1"/>
        <end position="87"/>
    </location>
</feature>
<keyword evidence="3 5" id="KW-1133">Transmembrane helix</keyword>
<dbReference type="PROSITE" id="PS00650">
    <property type="entry name" value="G_PROTEIN_RECEP_F2_2"/>
    <property type="match status" value="1"/>
</dbReference>
<dbReference type="PROSITE" id="PS50261">
    <property type="entry name" value="G_PROTEIN_RECEP_F2_4"/>
    <property type="match status" value="1"/>
</dbReference>
<sequence>MVLLFNTAVFLVVLVQLRHMRANRPAGTHSNILKDLRGVASITFLLGLTWCLALFAWEPAKVAMLYLFSILNSLQGFFIFLFHCLMKENVRKQWRVHLCFGRFRIQDYSGWAISNNVLHLNTQRANGARLRPFQPSLNLTTQTNQTPLRARLPHRSPASERFIS</sequence>
<dbReference type="GO" id="GO:0007189">
    <property type="term" value="P:adenylate cyclase-activating G protein-coupled receptor signaling pathway"/>
    <property type="evidence" value="ECO:0007669"/>
    <property type="project" value="TreeGrafter"/>
</dbReference>
<reference evidence="8" key="2">
    <citation type="submission" date="2025-08" db="UniProtKB">
        <authorList>
            <consortium name="Ensembl"/>
        </authorList>
    </citation>
    <scope>IDENTIFICATION</scope>
</reference>
<reference evidence="8" key="3">
    <citation type="submission" date="2025-09" db="UniProtKB">
        <authorList>
            <consortium name="Ensembl"/>
        </authorList>
    </citation>
    <scope>IDENTIFICATION</scope>
</reference>
<dbReference type="Pfam" id="PF00002">
    <property type="entry name" value="7tm_2"/>
    <property type="match status" value="1"/>
</dbReference>
<dbReference type="InterPro" id="IPR000832">
    <property type="entry name" value="GPCR_2_secretin-like"/>
</dbReference>
<evidence type="ECO:0000256" key="6">
    <source>
        <dbReference type="SAM" id="SignalP"/>
    </source>
</evidence>